<comment type="caution">
    <text evidence="3">The sequence shown here is derived from an EMBL/GenBank/DDBJ whole genome shotgun (WGS) entry which is preliminary data.</text>
</comment>
<accession>A0ABV1BWD8</accession>
<name>A0ABV1BWD8_9FIRM</name>
<dbReference type="Gene3D" id="1.10.260.40">
    <property type="entry name" value="lambda repressor-like DNA-binding domains"/>
    <property type="match status" value="2"/>
</dbReference>
<gene>
    <name evidence="3" type="ORF">WMO14_04755</name>
</gene>
<dbReference type="CDD" id="cd00093">
    <property type="entry name" value="HTH_XRE"/>
    <property type="match status" value="2"/>
</dbReference>
<dbReference type="PANTHER" id="PTHR46558">
    <property type="entry name" value="TRACRIPTIONAL REGULATORY PROTEIN-RELATED-RELATED"/>
    <property type="match status" value="1"/>
</dbReference>
<organism evidence="3 4">
    <name type="scientific">[Lactobacillus] rogosae</name>
    <dbReference type="NCBI Taxonomy" id="706562"/>
    <lineage>
        <taxon>Bacteria</taxon>
        <taxon>Bacillati</taxon>
        <taxon>Bacillota</taxon>
        <taxon>Clostridia</taxon>
        <taxon>Lachnospirales</taxon>
        <taxon>Lachnospiraceae</taxon>
        <taxon>Lachnospira</taxon>
    </lineage>
</organism>
<dbReference type="Pfam" id="PF01381">
    <property type="entry name" value="HTH_3"/>
    <property type="match status" value="1"/>
</dbReference>
<protein>
    <submittedName>
        <fullName evidence="3">Helix-turn-helix transcriptional regulator</fullName>
    </submittedName>
</protein>
<sequence>MNNTRYEDFCNRMRVYRKRLGYNQADIGKELGISQNDYSKRENGLIMISYDNLKKLQEIGMDIDELVSGKRDDIDTKDLDELISDCESEELKDMTMRMVAECIKYYRVNDTKNKDNDTQNDRMFDFMLKQWDDFSMLEYVRHETHYSQEVMSEKLGLTRKKYRKYEKEIMYPDADTLVQMYNLYKCRPSMYLNMYDRRYYVMQNVWMELDDNQRDRILRMVKAIKNII</sequence>
<evidence type="ECO:0000256" key="1">
    <source>
        <dbReference type="ARBA" id="ARBA00023125"/>
    </source>
</evidence>
<dbReference type="SUPFAM" id="SSF47413">
    <property type="entry name" value="lambda repressor-like DNA-binding domains"/>
    <property type="match status" value="2"/>
</dbReference>
<evidence type="ECO:0000313" key="3">
    <source>
        <dbReference type="EMBL" id="MEQ2379189.1"/>
    </source>
</evidence>
<evidence type="ECO:0000259" key="2">
    <source>
        <dbReference type="PROSITE" id="PS50943"/>
    </source>
</evidence>
<feature type="domain" description="HTH cro/C1-type" evidence="2">
    <location>
        <begin position="13"/>
        <end position="66"/>
    </location>
</feature>
<dbReference type="SMART" id="SM00530">
    <property type="entry name" value="HTH_XRE"/>
    <property type="match status" value="2"/>
</dbReference>
<dbReference type="RefSeq" id="WP_055173904.1">
    <property type="nucleotide sequence ID" value="NZ_DAWDAH010000001.1"/>
</dbReference>
<keyword evidence="4" id="KW-1185">Reference proteome</keyword>
<keyword evidence="1" id="KW-0238">DNA-binding</keyword>
<dbReference type="InterPro" id="IPR001387">
    <property type="entry name" value="Cro/C1-type_HTH"/>
</dbReference>
<dbReference type="EMBL" id="JBBMER010000003">
    <property type="protein sequence ID" value="MEQ2379189.1"/>
    <property type="molecule type" value="Genomic_DNA"/>
</dbReference>
<dbReference type="PROSITE" id="PS50943">
    <property type="entry name" value="HTH_CROC1"/>
    <property type="match status" value="2"/>
</dbReference>
<dbReference type="Proteomes" id="UP001442364">
    <property type="component" value="Unassembled WGS sequence"/>
</dbReference>
<evidence type="ECO:0000313" key="4">
    <source>
        <dbReference type="Proteomes" id="UP001442364"/>
    </source>
</evidence>
<dbReference type="InterPro" id="IPR010982">
    <property type="entry name" value="Lambda_DNA-bd_dom_sf"/>
</dbReference>
<dbReference type="PANTHER" id="PTHR46558:SF4">
    <property type="entry name" value="DNA-BIDING PHAGE PROTEIN"/>
    <property type="match status" value="1"/>
</dbReference>
<reference evidence="3 4" key="1">
    <citation type="submission" date="2024-03" db="EMBL/GenBank/DDBJ databases">
        <title>Human intestinal bacterial collection.</title>
        <authorList>
            <person name="Pauvert C."/>
            <person name="Hitch T.C.A."/>
            <person name="Clavel T."/>
        </authorList>
    </citation>
    <scope>NUCLEOTIDE SEQUENCE [LARGE SCALE GENOMIC DNA]</scope>
    <source>
        <strain evidence="3 4">CLA-AA-H255</strain>
    </source>
</reference>
<dbReference type="Pfam" id="PF12844">
    <property type="entry name" value="HTH_19"/>
    <property type="match status" value="1"/>
</dbReference>
<feature type="domain" description="HTH cro/C1-type" evidence="2">
    <location>
        <begin position="137"/>
        <end position="191"/>
    </location>
</feature>
<proteinExistence type="predicted"/>